<organism evidence="7 8">
    <name type="scientific">Strongyloides venezuelensis</name>
    <name type="common">Threadworm</name>
    <dbReference type="NCBI Taxonomy" id="75913"/>
    <lineage>
        <taxon>Eukaryota</taxon>
        <taxon>Metazoa</taxon>
        <taxon>Ecdysozoa</taxon>
        <taxon>Nematoda</taxon>
        <taxon>Chromadorea</taxon>
        <taxon>Rhabditida</taxon>
        <taxon>Tylenchina</taxon>
        <taxon>Panagrolaimomorpha</taxon>
        <taxon>Strongyloidoidea</taxon>
        <taxon>Strongyloididae</taxon>
        <taxon>Strongyloides</taxon>
    </lineage>
</organism>
<dbReference type="PROSITE" id="PS00674">
    <property type="entry name" value="AAA"/>
    <property type="match status" value="1"/>
</dbReference>
<evidence type="ECO:0000313" key="7">
    <source>
        <dbReference type="Proteomes" id="UP000035680"/>
    </source>
</evidence>
<dbReference type="Pfam" id="PF17862">
    <property type="entry name" value="AAA_lid_3"/>
    <property type="match status" value="1"/>
</dbReference>
<dbReference type="FunFam" id="3.40.50.300:FF:002588">
    <property type="entry name" value="ATPase, AAA family"/>
    <property type="match status" value="1"/>
</dbReference>
<dbReference type="SMART" id="SM00382">
    <property type="entry name" value="AAA"/>
    <property type="match status" value="1"/>
</dbReference>
<dbReference type="WBParaSite" id="SVE_0404200.1">
    <property type="protein sequence ID" value="SVE_0404200.1"/>
    <property type="gene ID" value="SVE_0404200"/>
</dbReference>
<dbReference type="InterPro" id="IPR050304">
    <property type="entry name" value="MT-severing_AAA_ATPase"/>
</dbReference>
<feature type="compositionally biased region" description="Basic and acidic residues" evidence="5">
    <location>
        <begin position="264"/>
        <end position="278"/>
    </location>
</feature>
<feature type="compositionally biased region" description="Basic and acidic residues" evidence="5">
    <location>
        <begin position="170"/>
        <end position="194"/>
    </location>
</feature>
<dbReference type="Gene3D" id="3.40.50.300">
    <property type="entry name" value="P-loop containing nucleotide triphosphate hydrolases"/>
    <property type="match status" value="1"/>
</dbReference>
<evidence type="ECO:0000259" key="6">
    <source>
        <dbReference type="SMART" id="SM00382"/>
    </source>
</evidence>
<evidence type="ECO:0000256" key="2">
    <source>
        <dbReference type="ARBA" id="ARBA00022741"/>
    </source>
</evidence>
<evidence type="ECO:0000313" key="8">
    <source>
        <dbReference type="WBParaSite" id="SVE_0404200.1"/>
    </source>
</evidence>
<reference evidence="8" key="2">
    <citation type="submission" date="2015-08" db="UniProtKB">
        <authorList>
            <consortium name="WormBaseParasite"/>
        </authorList>
    </citation>
    <scope>IDENTIFICATION</scope>
</reference>
<dbReference type="GO" id="GO:0005524">
    <property type="term" value="F:ATP binding"/>
    <property type="evidence" value="ECO:0007669"/>
    <property type="project" value="UniProtKB-KW"/>
</dbReference>
<evidence type="ECO:0000256" key="3">
    <source>
        <dbReference type="ARBA" id="ARBA00022840"/>
    </source>
</evidence>
<keyword evidence="2 4" id="KW-0547">Nucleotide-binding</keyword>
<dbReference type="GO" id="GO:0016887">
    <property type="term" value="F:ATP hydrolysis activity"/>
    <property type="evidence" value="ECO:0007669"/>
    <property type="project" value="InterPro"/>
</dbReference>
<dbReference type="InterPro" id="IPR041569">
    <property type="entry name" value="AAA_lid_3"/>
</dbReference>
<dbReference type="AlphaFoldDB" id="A0A0K0F5F1"/>
<protein>
    <submittedName>
        <fullName evidence="8">Fidgetin-like protein 1 (inferred by orthology to a C. elegans protein)</fullName>
    </submittedName>
</protein>
<dbReference type="Gene3D" id="1.10.8.60">
    <property type="match status" value="1"/>
</dbReference>
<dbReference type="InterPro" id="IPR003593">
    <property type="entry name" value="AAA+_ATPase"/>
</dbReference>
<dbReference type="PANTHER" id="PTHR23074">
    <property type="entry name" value="AAA DOMAIN-CONTAINING"/>
    <property type="match status" value="1"/>
</dbReference>
<accession>A0A0K0F5F1</accession>
<name>A0A0K0F5F1_STRVS</name>
<evidence type="ECO:0000256" key="4">
    <source>
        <dbReference type="RuleBase" id="RU003651"/>
    </source>
</evidence>
<dbReference type="FunFam" id="1.10.8.60:FF:000022">
    <property type="entry name" value="Fidgetin like 1"/>
    <property type="match status" value="1"/>
</dbReference>
<dbReference type="InterPro" id="IPR003959">
    <property type="entry name" value="ATPase_AAA_core"/>
</dbReference>
<dbReference type="STRING" id="75913.A0A0K0F5F1"/>
<sequence length="583" mass="65845">MGSDDDENSYRRKKKPTRIERLYGQRRYTFGKPQTFNHLLTKSNSTLPLNEGTTDTKKFQLNLDSTKKVITNNFENSNHVVQSQKNESFPVDSEIIIIDDDINFFNASVNNTGPGENLEMEVGEETISLDNVKKISNNESVDVSDSFINFLDIKDFENHNSSCTGNKRPHSGDNEREEEVKSQKMDNATNEKRFNKFTSPIRNSTSRKNRSKVQPHHEPPKFVTASNKDPTTIDHNSIKKVTKDETNISEEPVATSLKKNLPNNDKKDADDDPVIKEGPLKGCERHLVEMIEREIMHEKEEIPWESICGLEREKNALMEAVVWPMVHPEIFDPHLRKPDKGILLFGPPGTGKTMLAKCVASQSKATFFNVSASSLSSKWHGESEKLIRTLFTVAAAKAPSVVFIDEIDSFLSKRSDGEAETARKVKTEFLVRMDGVVTNFTEKRVMILAASNKASEIDEAARRRFTKRLLISLPSGPSRRSIITKLIDGQHLLTSDEFDVLVDMTDGFSGADVALLCTEASMYSIRELKHKLSLPYPISKSDIRKITFDDFKKALKIVKPTVSEDEAKSYNVFAEKFASNFKI</sequence>
<feature type="region of interest" description="Disordered" evidence="5">
    <location>
        <begin position="158"/>
        <end position="278"/>
    </location>
</feature>
<evidence type="ECO:0000256" key="1">
    <source>
        <dbReference type="ARBA" id="ARBA00006914"/>
    </source>
</evidence>
<keyword evidence="3 4" id="KW-0067">ATP-binding</keyword>
<feature type="compositionally biased region" description="Polar residues" evidence="5">
    <location>
        <begin position="224"/>
        <end position="235"/>
    </location>
</feature>
<reference evidence="7" key="1">
    <citation type="submission" date="2014-07" db="EMBL/GenBank/DDBJ databases">
        <authorList>
            <person name="Martin A.A"/>
            <person name="De Silva N."/>
        </authorList>
    </citation>
    <scope>NUCLEOTIDE SEQUENCE</scope>
</reference>
<dbReference type="Proteomes" id="UP000035680">
    <property type="component" value="Unassembled WGS sequence"/>
</dbReference>
<dbReference type="InterPro" id="IPR027417">
    <property type="entry name" value="P-loop_NTPase"/>
</dbReference>
<feature type="compositionally biased region" description="Basic residues" evidence="5">
    <location>
        <begin position="205"/>
        <end position="214"/>
    </location>
</feature>
<proteinExistence type="inferred from homology"/>
<feature type="domain" description="AAA+ ATPase" evidence="6">
    <location>
        <begin position="338"/>
        <end position="475"/>
    </location>
</feature>
<evidence type="ECO:0000256" key="5">
    <source>
        <dbReference type="SAM" id="MobiDB-lite"/>
    </source>
</evidence>
<dbReference type="Pfam" id="PF09336">
    <property type="entry name" value="Vps4_C"/>
    <property type="match status" value="1"/>
</dbReference>
<dbReference type="InterPro" id="IPR003960">
    <property type="entry name" value="ATPase_AAA_CS"/>
</dbReference>
<dbReference type="PANTHER" id="PTHR23074:SF17">
    <property type="entry name" value="FIDGETIN-LIKE PROTEIN 1"/>
    <property type="match status" value="1"/>
</dbReference>
<keyword evidence="7" id="KW-1185">Reference proteome</keyword>
<dbReference type="InterPro" id="IPR015415">
    <property type="entry name" value="Spast_Vps4_C"/>
</dbReference>
<dbReference type="SUPFAM" id="SSF52540">
    <property type="entry name" value="P-loop containing nucleoside triphosphate hydrolases"/>
    <property type="match status" value="1"/>
</dbReference>
<dbReference type="Pfam" id="PF00004">
    <property type="entry name" value="AAA"/>
    <property type="match status" value="1"/>
</dbReference>
<comment type="similarity">
    <text evidence="1 4">Belongs to the AAA ATPase family.</text>
</comment>